<sequence>MSIFEAGLGYVYPILVCVVFIAKGTKNMMLKTSLRGIEAKGTKNMMLKASLRGIEAKRIVPKYLVPRAVSHLPETQRAKRTRGPRYTHTHTHIYIYIYI</sequence>
<evidence type="ECO:0000313" key="2">
    <source>
        <dbReference type="EMBL" id="GCA62751.1"/>
    </source>
</evidence>
<evidence type="ECO:0000256" key="1">
    <source>
        <dbReference type="SAM" id="Phobius"/>
    </source>
</evidence>
<organism evidence="2 3">
    <name type="scientific">Kipferlia bialata</name>
    <dbReference type="NCBI Taxonomy" id="797122"/>
    <lineage>
        <taxon>Eukaryota</taxon>
        <taxon>Metamonada</taxon>
        <taxon>Carpediemonas-like organisms</taxon>
        <taxon>Kipferlia</taxon>
    </lineage>
</organism>
<name>A0A391NLF4_9EUKA</name>
<gene>
    <name evidence="2" type="ORF">KIPB_005529</name>
</gene>
<proteinExistence type="predicted"/>
<dbReference type="AlphaFoldDB" id="A0A391NLF4"/>
<feature type="transmembrane region" description="Helical" evidence="1">
    <location>
        <begin position="6"/>
        <end position="25"/>
    </location>
</feature>
<reference evidence="2 3" key="1">
    <citation type="journal article" date="2018" name="PLoS ONE">
        <title>The draft genome of Kipferlia bialata reveals reductive genome evolution in fornicate parasites.</title>
        <authorList>
            <person name="Tanifuji G."/>
            <person name="Takabayashi S."/>
            <person name="Kume K."/>
            <person name="Takagi M."/>
            <person name="Nakayama T."/>
            <person name="Kamikawa R."/>
            <person name="Inagaki Y."/>
            <person name="Hashimoto T."/>
        </authorList>
    </citation>
    <scope>NUCLEOTIDE SEQUENCE [LARGE SCALE GENOMIC DNA]</scope>
    <source>
        <strain evidence="2">NY0173</strain>
    </source>
</reference>
<evidence type="ECO:0000313" key="3">
    <source>
        <dbReference type="Proteomes" id="UP000265618"/>
    </source>
</evidence>
<accession>A0A391NLF4</accession>
<keyword evidence="3" id="KW-1185">Reference proteome</keyword>
<protein>
    <submittedName>
        <fullName evidence="2">Uncharacterized protein</fullName>
    </submittedName>
</protein>
<keyword evidence="1" id="KW-0812">Transmembrane</keyword>
<keyword evidence="1" id="KW-0472">Membrane</keyword>
<keyword evidence="1" id="KW-1133">Transmembrane helix</keyword>
<dbReference type="EMBL" id="BDIP01001303">
    <property type="protein sequence ID" value="GCA62751.1"/>
    <property type="molecule type" value="Genomic_DNA"/>
</dbReference>
<dbReference type="Proteomes" id="UP000265618">
    <property type="component" value="Unassembled WGS sequence"/>
</dbReference>
<comment type="caution">
    <text evidence="2">The sequence shown here is derived from an EMBL/GenBank/DDBJ whole genome shotgun (WGS) entry which is preliminary data.</text>
</comment>